<name>D6GVM4_PARA5</name>
<reference evidence="3 4" key="1">
    <citation type="journal article" date="2010" name="Proc. Natl. Acad. Sci. U.S.A.">
        <title>Enigmatic, ultrasmall, uncultivated Archaea.</title>
        <authorList>
            <person name="Baker B.J."/>
            <person name="Comolli L.R."/>
            <person name="Dick G.J."/>
            <person name="Hauser L.J."/>
            <person name="Hyatt D."/>
            <person name="Dill B.D."/>
            <person name="Land M.L."/>
            <person name="Verberkmoes N.C."/>
            <person name="Hettich R.L."/>
            <person name="Banfield J.F."/>
        </authorList>
    </citation>
    <scope>NUCLEOTIDE SEQUENCE [LARGE SCALE GENOMIC DNA]</scope>
</reference>
<dbReference type="InterPro" id="IPR036196">
    <property type="entry name" value="Ptyr_pPase_sf"/>
</dbReference>
<dbReference type="GO" id="GO:0046685">
    <property type="term" value="P:response to arsenic-containing substance"/>
    <property type="evidence" value="ECO:0007669"/>
    <property type="project" value="UniProtKB-KW"/>
</dbReference>
<feature type="domain" description="Phosphotyrosine protein phosphatase I" evidence="2">
    <location>
        <begin position="1"/>
        <end position="129"/>
    </location>
</feature>
<dbReference type="PANTHER" id="PTHR43428:SF1">
    <property type="entry name" value="ARSENATE REDUCTASE"/>
    <property type="match status" value="1"/>
</dbReference>
<dbReference type="SMART" id="SM00226">
    <property type="entry name" value="LMWPc"/>
    <property type="match status" value="1"/>
</dbReference>
<organism evidence="3 4">
    <name type="scientific">Candidatus Parvarchaeum acidophilus ARMAN-5</name>
    <dbReference type="NCBI Taxonomy" id="662762"/>
    <lineage>
        <taxon>Archaea</taxon>
        <taxon>Candidatus Parvarchaeota</taxon>
        <taxon>Candidatus Parvarchaeum</taxon>
    </lineage>
</organism>
<gene>
    <name evidence="3" type="ORF">BJBARM5_0537</name>
</gene>
<protein>
    <submittedName>
        <fullName evidence="3">Low molecular weight phosphotyrosine protein phosphatase</fullName>
    </submittedName>
</protein>
<accession>D6GVM4</accession>
<dbReference type="SUPFAM" id="SSF52788">
    <property type="entry name" value="Phosphotyrosine protein phosphatases I"/>
    <property type="match status" value="1"/>
</dbReference>
<proteinExistence type="predicted"/>
<dbReference type="CDD" id="cd16345">
    <property type="entry name" value="LMWP_ArsC"/>
    <property type="match status" value="1"/>
</dbReference>
<dbReference type="InterPro" id="IPR023485">
    <property type="entry name" value="Ptyr_pPase"/>
</dbReference>
<dbReference type="Pfam" id="PF01451">
    <property type="entry name" value="LMWPc"/>
    <property type="match status" value="1"/>
</dbReference>
<evidence type="ECO:0000313" key="3">
    <source>
        <dbReference type="EMBL" id="EFD92764.1"/>
    </source>
</evidence>
<evidence type="ECO:0000313" key="4">
    <source>
        <dbReference type="Proteomes" id="UP000009376"/>
    </source>
</evidence>
<dbReference type="Proteomes" id="UP000009376">
    <property type="component" value="Unassembled WGS sequence"/>
</dbReference>
<evidence type="ECO:0000259" key="2">
    <source>
        <dbReference type="SMART" id="SM00226"/>
    </source>
</evidence>
<dbReference type="AlphaFoldDB" id="D6GVM4"/>
<evidence type="ECO:0000256" key="1">
    <source>
        <dbReference type="ARBA" id="ARBA00022849"/>
    </source>
</evidence>
<dbReference type="Gene3D" id="3.40.50.2300">
    <property type="match status" value="1"/>
</dbReference>
<keyword evidence="1" id="KW-0059">Arsenical resistance</keyword>
<sequence length="130" mass="14325">MLILFVCVENAGRSQIAEAYAKRLGRDAVSAGTMPAEKVNPLVIKVMKEDGIDISAAHPKLLTKEMILAASLVVTMGCSVQDVCPAPLIKDMQKKIIEWHIEDPNGKSIEKIREIRDTIKTKVSDILNKQ</sequence>
<dbReference type="PANTHER" id="PTHR43428">
    <property type="entry name" value="ARSENATE REDUCTASE"/>
    <property type="match status" value="1"/>
</dbReference>
<dbReference type="EMBL" id="GG745554">
    <property type="protein sequence ID" value="EFD92764.1"/>
    <property type="molecule type" value="Genomic_DNA"/>
</dbReference>